<dbReference type="EMBL" id="AJIL01000056">
    <property type="protein sequence ID" value="KNE98529.1"/>
    <property type="molecule type" value="Genomic_DNA"/>
</dbReference>
<dbReference type="AlphaFoldDB" id="A0A0L0VGX8"/>
<dbReference type="EMBL" id="AJIL01000056">
    <property type="protein sequence ID" value="KNE98530.1"/>
    <property type="molecule type" value="Genomic_DNA"/>
</dbReference>
<feature type="region of interest" description="Disordered" evidence="1">
    <location>
        <begin position="82"/>
        <end position="105"/>
    </location>
</feature>
<feature type="compositionally biased region" description="Basic and acidic residues" evidence="1">
    <location>
        <begin position="40"/>
        <end position="51"/>
    </location>
</feature>
<feature type="region of interest" description="Disordered" evidence="1">
    <location>
        <begin position="189"/>
        <end position="212"/>
    </location>
</feature>
<keyword evidence="3" id="KW-1185">Reference proteome</keyword>
<feature type="region of interest" description="Disordered" evidence="1">
    <location>
        <begin position="399"/>
        <end position="466"/>
    </location>
</feature>
<evidence type="ECO:0000313" key="3">
    <source>
        <dbReference type="Proteomes" id="UP000054564"/>
    </source>
</evidence>
<organism evidence="2 3">
    <name type="scientific">Puccinia striiformis f. sp. tritici PST-78</name>
    <dbReference type="NCBI Taxonomy" id="1165861"/>
    <lineage>
        <taxon>Eukaryota</taxon>
        <taxon>Fungi</taxon>
        <taxon>Dikarya</taxon>
        <taxon>Basidiomycota</taxon>
        <taxon>Pucciniomycotina</taxon>
        <taxon>Pucciniomycetes</taxon>
        <taxon>Pucciniales</taxon>
        <taxon>Pucciniaceae</taxon>
        <taxon>Puccinia</taxon>
    </lineage>
</organism>
<gene>
    <name evidence="2" type="ORF">PSTG_08269</name>
</gene>
<proteinExistence type="predicted"/>
<protein>
    <submittedName>
        <fullName evidence="2">Uncharacterized protein</fullName>
    </submittedName>
</protein>
<feature type="compositionally biased region" description="Low complexity" evidence="1">
    <location>
        <begin position="431"/>
        <end position="443"/>
    </location>
</feature>
<reference evidence="3" key="2">
    <citation type="submission" date="2014-03" db="EMBL/GenBank/DDBJ databases">
        <title>The Genome Sequence of Puccinia striiformis f. sp. tritici PST-78.</title>
        <authorList>
            <consortium name="The Broad Institute Genome Sequencing Platform"/>
            <person name="Cuomo C."/>
            <person name="Hulbert S."/>
            <person name="Chen X."/>
            <person name="Walker B."/>
            <person name="Young S.K."/>
            <person name="Zeng Q."/>
            <person name="Gargeya S."/>
            <person name="Fitzgerald M."/>
            <person name="Haas B."/>
            <person name="Abouelleil A."/>
            <person name="Alvarado L."/>
            <person name="Arachchi H.M."/>
            <person name="Berlin A.M."/>
            <person name="Chapman S.B."/>
            <person name="Goldberg J."/>
            <person name="Griggs A."/>
            <person name="Gujja S."/>
            <person name="Hansen M."/>
            <person name="Howarth C."/>
            <person name="Imamovic A."/>
            <person name="Larimer J."/>
            <person name="McCowan C."/>
            <person name="Montmayeur A."/>
            <person name="Murphy C."/>
            <person name="Neiman D."/>
            <person name="Pearson M."/>
            <person name="Priest M."/>
            <person name="Roberts A."/>
            <person name="Saif S."/>
            <person name="Shea T."/>
            <person name="Sisk P."/>
            <person name="Sykes S."/>
            <person name="Wortman J."/>
            <person name="Nusbaum C."/>
            <person name="Birren B."/>
        </authorList>
    </citation>
    <scope>NUCLEOTIDE SEQUENCE [LARGE SCALE GENOMIC DNA]</scope>
    <source>
        <strain evidence="3">race PST-78</strain>
    </source>
</reference>
<reference evidence="2" key="1">
    <citation type="submission" date="2014-03" db="EMBL/GenBank/DDBJ databases">
        <title>Cloning and expression analysis of gamma-glutamylcysteines synthetase in perennial ryegrass.</title>
        <authorList>
            <person name="Wei S."/>
            <person name="Sun Z."/>
        </authorList>
    </citation>
    <scope>NUCLEOTIDE SEQUENCE</scope>
    <source>
        <strain evidence="2">Race PST-78</strain>
    </source>
</reference>
<dbReference type="Proteomes" id="UP000054564">
    <property type="component" value="Unassembled WGS sequence"/>
</dbReference>
<feature type="compositionally biased region" description="Basic and acidic residues" evidence="1">
    <location>
        <begin position="457"/>
        <end position="466"/>
    </location>
</feature>
<accession>A0A0L0VGX8</accession>
<evidence type="ECO:0000256" key="1">
    <source>
        <dbReference type="SAM" id="MobiDB-lite"/>
    </source>
</evidence>
<comment type="caution">
    <text evidence="2">The sequence shown here is derived from an EMBL/GenBank/DDBJ whole genome shotgun (WGS) entry which is preliminary data.</text>
</comment>
<dbReference type="OrthoDB" id="2498109at2759"/>
<name>A0A0L0VGX8_9BASI</name>
<feature type="region of interest" description="Disordered" evidence="1">
    <location>
        <begin position="37"/>
        <end position="70"/>
    </location>
</feature>
<sequence>MSSAILEPGESYQYLLMTAGPQDENCSPQLGATPSLTHHHCADDSFPKGRVDQPPFRNLSADSNTPRTGQARRLPLELRFTPVNSPTDNTGPAVPTDKFFAPQPSSKGDQYYARHCRLIGFTPLAEDSPPSSEEESAEFLGPRKVKAREAAPCALFYKRSDVFVSSEMKSQNVLAYSENHYRNLRCDDEISISPQPSNKVRGESPPSTYPTTRTSDLCQMDSGQENGNLLKIHPLVIDREPIRHISTKDGLTSLPLTSAIETGAHFSHDCFHIFGDETDSPLTTASGAEQRVPWGSPYKPNELNSDLDQSISSINSSGIQSSLWDATLSSLTRATSPVSSMYSNVVSSYDHQILSVSLTEGRYSQSKCNLMEFPDFTTNTEDQPVKTAMARGTFNWEEDHGSLADDENDSDCSSVQLESDDDQESSGHARSSFQLISSSSLNLPGFGRGGDAISKNKSGERNGGRM</sequence>
<evidence type="ECO:0000313" key="2">
    <source>
        <dbReference type="EMBL" id="KNE98530.1"/>
    </source>
</evidence>